<dbReference type="InterPro" id="IPR052152">
    <property type="entry name" value="LPR1/LPR2"/>
</dbReference>
<evidence type="ECO:0000256" key="7">
    <source>
        <dbReference type="ARBA" id="ARBA00023002"/>
    </source>
</evidence>
<keyword evidence="11" id="KW-1133">Transmembrane helix</keyword>
<dbReference type="OMA" id="NGKSWPY"/>
<dbReference type="InterPro" id="IPR001117">
    <property type="entry name" value="Cu-oxidase_2nd"/>
</dbReference>
<dbReference type="CDD" id="cd13868">
    <property type="entry name" value="CuRO_2_CotA_like"/>
    <property type="match status" value="1"/>
</dbReference>
<keyword evidence="8" id="KW-0186">Copper</keyword>
<dbReference type="PANTHER" id="PTHR48461">
    <property type="entry name" value="MULTICOPPER OXIDASE LPR1-LIKE"/>
    <property type="match status" value="1"/>
</dbReference>
<dbReference type="InterPro" id="IPR008972">
    <property type="entry name" value="Cupredoxin"/>
</dbReference>
<evidence type="ECO:0000256" key="6">
    <source>
        <dbReference type="ARBA" id="ARBA00022824"/>
    </source>
</evidence>
<evidence type="ECO:0000259" key="13">
    <source>
        <dbReference type="Pfam" id="PF07731"/>
    </source>
</evidence>
<dbReference type="InterPro" id="IPR011706">
    <property type="entry name" value="Cu-oxidase_C"/>
</dbReference>
<keyword evidence="9 11" id="KW-0472">Membrane</keyword>
<dbReference type="AlphaFoldDB" id="A0A8T2T224"/>
<evidence type="ECO:0000259" key="12">
    <source>
        <dbReference type="Pfam" id="PF00394"/>
    </source>
</evidence>
<dbReference type="PANTHER" id="PTHR48461:SF1">
    <property type="entry name" value="MULTICOPPER OXIDASE LPR1-LIKE"/>
    <property type="match status" value="1"/>
</dbReference>
<evidence type="ECO:0000313" key="14">
    <source>
        <dbReference type="EMBL" id="KAH7404501.1"/>
    </source>
</evidence>
<keyword evidence="6" id="KW-0256">Endoplasmic reticulum</keyword>
<dbReference type="Proteomes" id="UP000825935">
    <property type="component" value="Chromosome 15"/>
</dbReference>
<evidence type="ECO:0000256" key="4">
    <source>
        <dbReference type="ARBA" id="ARBA00022723"/>
    </source>
</evidence>
<comment type="subcellular location">
    <subcellularLocation>
        <location evidence="2">Endoplasmic reticulum membrane</location>
        <topology evidence="2">Peripheral membrane protein</topology>
    </subcellularLocation>
</comment>
<keyword evidence="11" id="KW-0812">Transmembrane</keyword>
<evidence type="ECO:0000256" key="10">
    <source>
        <dbReference type="ARBA" id="ARBA00023180"/>
    </source>
</evidence>
<evidence type="ECO:0000256" key="1">
    <source>
        <dbReference type="ARBA" id="ARBA00001935"/>
    </source>
</evidence>
<sequence length="606" mass="69238">MITFIQVYLKMAEKEFYCTLLSLFRLAMLINFLFLASHKYPFAEARHIRILSSGDGVTETDLLQVAQKLQMFVDEIPMIPTIKGYTTSSEGAYMPANLSIGMYMKLWKFHRDLPESPVFAFGESVDVATVPGPTIEAISGVKTYVEWKNYLPDQHIFTIDRTLDVARPTTGVPTVVHLHGGVTEPASDGHALAWYTKKYREKGENWEKAVYVYHNPVETSTIWYHDHAVGYTRLNLLAGLIGAYKIINPDLENKFSLPKREFDQQLVIMDRSFTKDGRIYINSTGNNPDIHPEWQPEYFGNVIVVNGKAWPYMRVKRRKYRFRIINASNARYFGLSMDDGTNFTQIASDSSYLAAPISIKSILLGASETADVIIDFSMSKSNSIILNNDARYPFPNGDAPGITHSKVMKFMIEEKEADDDTHIPTYFKQIEKLREEEAVVTRNIVMYEYDSTSNLPMRLVLNFANLSDPVSDFPKHGSIELWHVVNLTPDNHPFHIHLVSFQVLRQQKLKNLDNISACALEHKGIEQCNIKSYFDEDPTPPPPNEAGWKNAFKMQPSYVTSILVKFSMTGSKYFPFDPTGKPGYFYHCHILDHEDNVMIRPYILVN</sequence>
<comment type="cofactor">
    <cofactor evidence="1">
        <name>Cu cation</name>
        <dbReference type="ChEBI" id="CHEBI:23378"/>
    </cofactor>
</comment>
<evidence type="ECO:0000256" key="2">
    <source>
        <dbReference type="ARBA" id="ARBA00004406"/>
    </source>
</evidence>
<feature type="domain" description="Plastocyanin-like" evidence="13">
    <location>
        <begin position="475"/>
        <end position="602"/>
    </location>
</feature>
<dbReference type="GO" id="GO:0005789">
    <property type="term" value="C:endoplasmic reticulum membrane"/>
    <property type="evidence" value="ECO:0007669"/>
    <property type="project" value="UniProtKB-SubCell"/>
</dbReference>
<name>A0A8T2T224_CERRI</name>
<dbReference type="GO" id="GO:0005507">
    <property type="term" value="F:copper ion binding"/>
    <property type="evidence" value="ECO:0007669"/>
    <property type="project" value="InterPro"/>
</dbReference>
<organism evidence="14 15">
    <name type="scientific">Ceratopteris richardii</name>
    <name type="common">Triangle waterfern</name>
    <dbReference type="NCBI Taxonomy" id="49495"/>
    <lineage>
        <taxon>Eukaryota</taxon>
        <taxon>Viridiplantae</taxon>
        <taxon>Streptophyta</taxon>
        <taxon>Embryophyta</taxon>
        <taxon>Tracheophyta</taxon>
        <taxon>Polypodiopsida</taxon>
        <taxon>Polypodiidae</taxon>
        <taxon>Polypodiales</taxon>
        <taxon>Pteridineae</taxon>
        <taxon>Pteridaceae</taxon>
        <taxon>Parkerioideae</taxon>
        <taxon>Ceratopteris</taxon>
    </lineage>
</organism>
<gene>
    <name evidence="14" type="ORF">KP509_15G029200</name>
</gene>
<dbReference type="CDD" id="cd13844">
    <property type="entry name" value="CuRO_1_BOD_CotA_like"/>
    <property type="match status" value="1"/>
</dbReference>
<accession>A0A8T2T224</accession>
<dbReference type="GO" id="GO:0016491">
    <property type="term" value="F:oxidoreductase activity"/>
    <property type="evidence" value="ECO:0007669"/>
    <property type="project" value="UniProtKB-KW"/>
</dbReference>
<evidence type="ECO:0000256" key="9">
    <source>
        <dbReference type="ARBA" id="ARBA00023136"/>
    </source>
</evidence>
<evidence type="ECO:0000256" key="8">
    <source>
        <dbReference type="ARBA" id="ARBA00023008"/>
    </source>
</evidence>
<protein>
    <submittedName>
        <fullName evidence="14">Uncharacterized protein</fullName>
    </submittedName>
</protein>
<dbReference type="OrthoDB" id="262547at2759"/>
<dbReference type="Pfam" id="PF07731">
    <property type="entry name" value="Cu-oxidase_2"/>
    <property type="match status" value="1"/>
</dbReference>
<dbReference type="Pfam" id="PF00394">
    <property type="entry name" value="Cu-oxidase"/>
    <property type="match status" value="1"/>
</dbReference>
<dbReference type="GO" id="GO:0016036">
    <property type="term" value="P:cellular response to phosphate starvation"/>
    <property type="evidence" value="ECO:0007669"/>
    <property type="project" value="InterPro"/>
</dbReference>
<evidence type="ECO:0000313" key="15">
    <source>
        <dbReference type="Proteomes" id="UP000825935"/>
    </source>
</evidence>
<dbReference type="SUPFAM" id="SSF49503">
    <property type="entry name" value="Cupredoxins"/>
    <property type="match status" value="3"/>
</dbReference>
<dbReference type="EMBL" id="CM035420">
    <property type="protein sequence ID" value="KAH7404501.1"/>
    <property type="molecule type" value="Genomic_DNA"/>
</dbReference>
<keyword evidence="15" id="KW-1185">Reference proteome</keyword>
<keyword evidence="10" id="KW-0325">Glycoprotein</keyword>
<evidence type="ECO:0000256" key="11">
    <source>
        <dbReference type="SAM" id="Phobius"/>
    </source>
</evidence>
<keyword evidence="5" id="KW-0732">Signal</keyword>
<feature type="transmembrane region" description="Helical" evidence="11">
    <location>
        <begin position="16"/>
        <end position="36"/>
    </location>
</feature>
<keyword evidence="4" id="KW-0479">Metal-binding</keyword>
<keyword evidence="7" id="KW-0560">Oxidoreductase</keyword>
<comment type="caution">
    <text evidence="14">The sequence shown here is derived from an EMBL/GenBank/DDBJ whole genome shotgun (WGS) entry which is preliminary data.</text>
</comment>
<feature type="domain" description="Plastocyanin-like" evidence="12">
    <location>
        <begin position="314"/>
        <end position="387"/>
    </location>
</feature>
<comment type="similarity">
    <text evidence="3">Belongs to the multicopper oxidase family.</text>
</comment>
<evidence type="ECO:0000256" key="5">
    <source>
        <dbReference type="ARBA" id="ARBA00022729"/>
    </source>
</evidence>
<reference evidence="14" key="1">
    <citation type="submission" date="2021-08" db="EMBL/GenBank/DDBJ databases">
        <title>WGS assembly of Ceratopteris richardii.</title>
        <authorList>
            <person name="Marchant D.B."/>
            <person name="Chen G."/>
            <person name="Jenkins J."/>
            <person name="Shu S."/>
            <person name="Leebens-Mack J."/>
            <person name="Grimwood J."/>
            <person name="Schmutz J."/>
            <person name="Soltis P."/>
            <person name="Soltis D."/>
            <person name="Chen Z.-H."/>
        </authorList>
    </citation>
    <scope>NUCLEOTIDE SEQUENCE</scope>
    <source>
        <strain evidence="14">Whitten #5841</strain>
        <tissue evidence="14">Leaf</tissue>
    </source>
</reference>
<proteinExistence type="inferred from homology"/>
<evidence type="ECO:0000256" key="3">
    <source>
        <dbReference type="ARBA" id="ARBA00010609"/>
    </source>
</evidence>
<dbReference type="Gene3D" id="2.60.40.420">
    <property type="entry name" value="Cupredoxins - blue copper proteins"/>
    <property type="match status" value="3"/>
</dbReference>